<feature type="compositionally biased region" description="Low complexity" evidence="1">
    <location>
        <begin position="881"/>
        <end position="897"/>
    </location>
</feature>
<feature type="compositionally biased region" description="Polar residues" evidence="1">
    <location>
        <begin position="258"/>
        <end position="274"/>
    </location>
</feature>
<feature type="compositionally biased region" description="Low complexity" evidence="1">
    <location>
        <begin position="456"/>
        <end position="475"/>
    </location>
</feature>
<dbReference type="Proteomes" id="UP000054399">
    <property type="component" value="Unassembled WGS sequence"/>
</dbReference>
<protein>
    <recommendedName>
        <fullName evidence="2">DH domain-containing protein</fullName>
    </recommendedName>
</protein>
<feature type="region of interest" description="Disordered" evidence="1">
    <location>
        <begin position="1446"/>
        <end position="1484"/>
    </location>
</feature>
<feature type="region of interest" description="Disordered" evidence="1">
    <location>
        <begin position="1521"/>
        <end position="1540"/>
    </location>
</feature>
<feature type="region of interest" description="Disordered" evidence="1">
    <location>
        <begin position="1662"/>
        <end position="1688"/>
    </location>
</feature>
<feature type="region of interest" description="Disordered" evidence="1">
    <location>
        <begin position="1549"/>
        <end position="1595"/>
    </location>
</feature>
<dbReference type="SUPFAM" id="SSF48065">
    <property type="entry name" value="DBL homology domain (DH-domain)"/>
    <property type="match status" value="1"/>
</dbReference>
<feature type="compositionally biased region" description="Acidic residues" evidence="1">
    <location>
        <begin position="985"/>
        <end position="994"/>
    </location>
</feature>
<feature type="region of interest" description="Disordered" evidence="1">
    <location>
        <begin position="582"/>
        <end position="683"/>
    </location>
</feature>
<feature type="compositionally biased region" description="Polar residues" evidence="1">
    <location>
        <begin position="235"/>
        <end position="244"/>
    </location>
</feature>
<feature type="domain" description="DH" evidence="2">
    <location>
        <begin position="844"/>
        <end position="1113"/>
    </location>
</feature>
<feature type="compositionally biased region" description="Low complexity" evidence="1">
    <location>
        <begin position="633"/>
        <end position="645"/>
    </location>
</feature>
<dbReference type="InterPro" id="IPR035899">
    <property type="entry name" value="DBL_dom_sf"/>
</dbReference>
<accession>A0ABR3BKV6</accession>
<proteinExistence type="predicted"/>
<feature type="compositionally biased region" description="Low complexity" evidence="1">
    <location>
        <begin position="1459"/>
        <end position="1469"/>
    </location>
</feature>
<dbReference type="EMBL" id="ATAM02000012">
    <property type="protein sequence ID" value="KAL0242046.1"/>
    <property type="molecule type" value="Genomic_DNA"/>
</dbReference>
<feature type="compositionally biased region" description="Low complexity" evidence="1">
    <location>
        <begin position="144"/>
        <end position="159"/>
    </location>
</feature>
<feature type="compositionally biased region" description="Polar residues" evidence="1">
    <location>
        <begin position="396"/>
        <end position="406"/>
    </location>
</feature>
<dbReference type="RefSeq" id="XP_066611428.1">
    <property type="nucleotide sequence ID" value="XM_066760667.1"/>
</dbReference>
<sequence>MSHEAGQPGAMGPTSIPRSVSVSDTIAMFERNSRPSSTSMSRSSSRSAIPTRIVSSPSGSGNTVRAPSESPRKHLARSSSYTAVTLGDERPQLAEGNVLNKSRRMSVADGAGEMNGIGVRGVPTIRPQRSASRPLVPRRVTSNTSAKTSPSRTPSASPRNHPGRLTSNESSSSSRAPSAKGSAPDKPTGIGIGVPSTIRNRDVRRASDTASIRPHSPRTSYIIPTRQPFPHSISAPRSLSSQSYGVEHDDFSPRSERSQSPFHLQPTISVSQATPEKPLPSLCKRPSRSNLSERTNGIPIPLSRHASISSIPSAYYTPSSSKSPMLSELERRGEAIDKNLTLDGYFRNVFGKDTLHGLEPIRLETGLEQTRSDPPIAPDMDRGSSDMEMYRRKGTSRSTPPQTTSIPLPPLGEPLGDPITIVSPQQILSGPASQHRSSSTSSLNAGTQAPGPEMRQPSCTTTSTESQPSQPGPARKSPRKPPPSNLGISSPNTTSLLSTPNPSGLATPAATPPIPLKSPLRSISGGSSVTSYNSYSPVEIPGENPIETGIGLGIQAMVKPEVGKIEKEKSVEELASMDSVIPNAGRPLTGQTRVPDLASTTADDHTSHRNDLSAQKEPDDIRLTMLTVPSIYSQDSAPSSATSSSELVDSPAESTSTAGKAGSGDASESTRGSGRRRPMSGVFTQMAVGWGRMKEEMEKRKSIDLGISGHRRSSSLPRPKIILPDERFLASGIMTESPGTAHTNSSAITVASSNFSTRPAMGHTPLSSVPPSSSVAGLRDRSHAKSPSLPILRHYPSSPGSTDPASKGNPIPPPSPRRAETSSALSSFLTPSSTISTATSGVSKRSHLLREIATSERAYARDLKLVRDAYMGPHLQQFREGSLSSVSSSASVSTTGSDKSKRRSMYTFHTQSLSISQTPSVKGEGLPKSPSEGMNLALQSAPSSRGTMSPPVGKPLSPADIKVVFLNLDQLAAVAEELATKFEEAVGEEEEEGRDGEGGSDRMGQVFVSMVPKLQPLYSYFCARQSTASRHLQTLQSHPAHFTYLSQQWSSISSQTRAWNLDSMLIKPVQRITKYPLLFEDLLKMTTPVHADYFKIREAKEMARGMAMEIDEGKRRKEAVENAIGTKKKKVLTAQPGMKDPKSIVSMTQGSKLLGLKRFRKDKDKPKTPPSSSISDLVSPPQIPQSSLNQLSDLSARLFALEEGVTKIGQEIMLWTAAAKETLVAQDELVKTWLHVVQLEPTDPTDQRLLEMRRVVDSIVSEGWGELSIEVKDQIIPILSNLLNSITNPRKVLSKRSAKHPDYTRYHAFRVSKRTPERETVRGALEFVALHEQLIEELPAVLEGCLRILDIAVVGFARAQANYFRTTRDRLRAFVEGWIQSPLGLGAGADLAAGGSNGENSGVMRGADMVKAWQECWEPFAQVMDNFECTKPSFKPAKLNHKDSIYRDDDLHPPGLRHSASTTSAFSPPSSRPETPAFSIPTRIRSSSLRDSFSTAPMIITPHTSSSTFTSCSSQAAAVAGKDSQGGAGGGGGTGIGAGRFNLLRRSSSKHNANTNAPSSHSRPPSRPTHSRRGSGLRPASFTSDSSRKSWGLPQIPAAGDGKMFDGLGFSPTDSFSLTSMAAERSPYLGTSTEFGGLRSSSPSPYSFHAAFAGRVPMPKHPFAVSPGPGSPDTPGSETCSRSGSRADVRRMKAGESDVAEGWRNEKVIYQCACVADFEPIELGNKKYRGLWFLPMVAGDLIDVFHEVGRIDELPSFPYPKVGVDNDGILVGRAENGEIGLVICSFLEPLR</sequence>
<evidence type="ECO:0000256" key="1">
    <source>
        <dbReference type="SAM" id="MobiDB-lite"/>
    </source>
</evidence>
<feature type="compositionally biased region" description="Low complexity" evidence="1">
    <location>
        <begin position="34"/>
        <end position="47"/>
    </location>
</feature>
<evidence type="ECO:0000259" key="2">
    <source>
        <dbReference type="PROSITE" id="PS50010"/>
    </source>
</evidence>
<feature type="compositionally biased region" description="Polar residues" evidence="1">
    <location>
        <begin position="907"/>
        <end position="920"/>
    </location>
</feature>
<feature type="compositionally biased region" description="Gly residues" evidence="1">
    <location>
        <begin position="1524"/>
        <end position="1538"/>
    </location>
</feature>
<keyword evidence="4" id="KW-1185">Reference proteome</keyword>
<feature type="compositionally biased region" description="Basic and acidic residues" evidence="1">
    <location>
        <begin position="602"/>
        <end position="622"/>
    </location>
</feature>
<feature type="region of interest" description="Disordered" evidence="1">
    <location>
        <begin position="1"/>
        <end position="298"/>
    </location>
</feature>
<dbReference type="GeneID" id="91993089"/>
<feature type="compositionally biased region" description="Polar residues" evidence="1">
    <location>
        <begin position="422"/>
        <end position="447"/>
    </location>
</feature>
<dbReference type="Pfam" id="PF00621">
    <property type="entry name" value="RhoGEF"/>
    <property type="match status" value="1"/>
</dbReference>
<feature type="region of interest" description="Disordered" evidence="1">
    <location>
        <begin position="365"/>
        <end position="530"/>
    </location>
</feature>
<feature type="compositionally biased region" description="Low complexity" evidence="1">
    <location>
        <begin position="1666"/>
        <end position="1677"/>
    </location>
</feature>
<feature type="region of interest" description="Disordered" evidence="1">
    <location>
        <begin position="879"/>
        <end position="933"/>
    </location>
</feature>
<dbReference type="InterPro" id="IPR027267">
    <property type="entry name" value="AH/BAR_dom_sf"/>
</dbReference>
<dbReference type="SUPFAM" id="SSF103657">
    <property type="entry name" value="BAR/IMD domain-like"/>
    <property type="match status" value="1"/>
</dbReference>
<feature type="compositionally biased region" description="Basic and acidic residues" evidence="1">
    <location>
        <begin position="246"/>
        <end position="257"/>
    </location>
</feature>
<evidence type="ECO:0000313" key="4">
    <source>
        <dbReference type="Proteomes" id="UP000054399"/>
    </source>
</evidence>
<feature type="compositionally biased region" description="Basic and acidic residues" evidence="1">
    <location>
        <begin position="379"/>
        <end position="391"/>
    </location>
</feature>
<feature type="region of interest" description="Disordered" evidence="1">
    <location>
        <begin position="756"/>
        <end position="846"/>
    </location>
</feature>
<feature type="region of interest" description="Disordered" evidence="1">
    <location>
        <begin position="983"/>
        <end position="1002"/>
    </location>
</feature>
<reference evidence="3" key="2">
    <citation type="submission" date="2024-01" db="EMBL/GenBank/DDBJ databases">
        <title>Comparative genomics of Cryptococcus and Kwoniella reveals pathogenesis evolution and contrasting modes of karyotype evolution via chromosome fusion or intercentromeric recombination.</title>
        <authorList>
            <person name="Coelho M.A."/>
            <person name="David-Palma M."/>
            <person name="Shea T."/>
            <person name="Bowers K."/>
            <person name="Mcginley-Smith S."/>
            <person name="Mohammad A.W."/>
            <person name="Gnirke A."/>
            <person name="Yurkov A.M."/>
            <person name="Nowrousian M."/>
            <person name="Sun S."/>
            <person name="Cuomo C.A."/>
            <person name="Heitman J."/>
        </authorList>
    </citation>
    <scope>NUCLEOTIDE SEQUENCE</scope>
    <source>
        <strain evidence="3">IND107</strain>
    </source>
</reference>
<dbReference type="PANTHER" id="PTHR22834">
    <property type="entry name" value="NUCLEAR FUSION PROTEIN FUS2"/>
    <property type="match status" value="1"/>
</dbReference>
<comment type="caution">
    <text evidence="3">The sequence shown here is derived from an EMBL/GenBank/DDBJ whole genome shotgun (WGS) entry which is preliminary data.</text>
</comment>
<name>A0ABR3BKV6_9TREE</name>
<dbReference type="SMART" id="SM00325">
    <property type="entry name" value="RhoGEF"/>
    <property type="match status" value="1"/>
</dbReference>
<dbReference type="InterPro" id="IPR000219">
    <property type="entry name" value="DH_dom"/>
</dbReference>
<feature type="compositionally biased region" description="Low complexity" evidence="1">
    <location>
        <begin position="489"/>
        <end position="509"/>
    </location>
</feature>
<dbReference type="PANTHER" id="PTHR22834:SF20">
    <property type="entry name" value="SH3 DOMAIN-CONTAINING PROTEIN"/>
    <property type="match status" value="1"/>
</dbReference>
<reference evidence="3" key="1">
    <citation type="submission" date="2015-01" db="EMBL/GenBank/DDBJ databases">
        <authorList>
            <consortium name="The Broad Institute Genomics Platform"/>
            <person name="Cuomo C."/>
            <person name="Litvintseva A."/>
            <person name="Chen Y."/>
            <person name="Heitman J."/>
            <person name="Sun S."/>
            <person name="Springer D."/>
            <person name="Dromer F."/>
            <person name="Young S."/>
            <person name="Zeng Q."/>
            <person name="Gargeya S."/>
            <person name="Abouelleil A."/>
            <person name="Alvarado L."/>
            <person name="Chapman S.B."/>
            <person name="Gainer-Dewar J."/>
            <person name="Goldberg J."/>
            <person name="Griggs A."/>
            <person name="Gujja S."/>
            <person name="Hansen M."/>
            <person name="Howarth C."/>
            <person name="Imamovic A."/>
            <person name="Larimer J."/>
            <person name="Murphy C."/>
            <person name="Naylor J."/>
            <person name="Pearson M."/>
            <person name="Priest M."/>
            <person name="Roberts A."/>
            <person name="Saif S."/>
            <person name="Shea T."/>
            <person name="Sykes S."/>
            <person name="Wortman J."/>
            <person name="Nusbaum C."/>
            <person name="Birren B."/>
        </authorList>
    </citation>
    <scope>NUCLEOTIDE SEQUENCE</scope>
    <source>
        <strain evidence="3">IND107</strain>
    </source>
</reference>
<dbReference type="Gene3D" id="1.20.900.10">
    <property type="entry name" value="Dbl homology (DH) domain"/>
    <property type="match status" value="1"/>
</dbReference>
<feature type="region of interest" description="Disordered" evidence="1">
    <location>
        <begin position="1156"/>
        <end position="1182"/>
    </location>
</feature>
<evidence type="ECO:0000313" key="3">
    <source>
        <dbReference type="EMBL" id="KAL0242046.1"/>
    </source>
</evidence>
<feature type="compositionally biased region" description="Low complexity" evidence="1">
    <location>
        <begin position="821"/>
        <end position="834"/>
    </location>
</feature>
<feature type="compositionally biased region" description="Low complexity" evidence="1">
    <location>
        <begin position="167"/>
        <end position="182"/>
    </location>
</feature>
<organism evidence="3 4">
    <name type="scientific">Cryptococcus tetragattii IND107</name>
    <dbReference type="NCBI Taxonomy" id="1296105"/>
    <lineage>
        <taxon>Eukaryota</taxon>
        <taxon>Fungi</taxon>
        <taxon>Dikarya</taxon>
        <taxon>Basidiomycota</taxon>
        <taxon>Agaricomycotina</taxon>
        <taxon>Tremellomycetes</taxon>
        <taxon>Tremellales</taxon>
        <taxon>Cryptococcaceae</taxon>
        <taxon>Cryptococcus</taxon>
        <taxon>Cryptococcus gattii species complex</taxon>
    </lineage>
</organism>
<dbReference type="InterPro" id="IPR051492">
    <property type="entry name" value="Dynamin-Rho_GEF"/>
</dbReference>
<feature type="compositionally biased region" description="Polar residues" evidence="1">
    <location>
        <begin position="53"/>
        <end position="65"/>
    </location>
</feature>
<dbReference type="PROSITE" id="PS50010">
    <property type="entry name" value="DH_2"/>
    <property type="match status" value="1"/>
</dbReference>
<dbReference type="Gene3D" id="1.20.1270.60">
    <property type="entry name" value="Arfaptin homology (AH) domain/BAR domain"/>
    <property type="match status" value="1"/>
</dbReference>
<gene>
    <name evidence="3" type="ORF">I308_106234</name>
</gene>